<sequence>MKADGNCGFSGVMQGLQQSGVVIAHTMDYQDVRFNLAMHLLRFRRVYLAHLFTKNKEEEVQGIRMLVTATMGTQKPGGIEPQFTWYESPLHCMLTADFFNTFVVAIHLDVRTKKHVQGSLFYPSVNKSTESFNVDFMRIIEEWMVDTSIPIIGLQHNGVDHWDAIQLDFTDSTLRKQIFSDPKLTHQFGRIDLLYVSDGTIQGMCLSYFTGHYNL</sequence>
<reference evidence="1 2" key="1">
    <citation type="journal article" date="2018" name="Nat. Ecol. Evol.">
        <title>Pezizomycetes genomes reveal the molecular basis of ectomycorrhizal truffle lifestyle.</title>
        <authorList>
            <person name="Murat C."/>
            <person name="Payen T."/>
            <person name="Noel B."/>
            <person name="Kuo A."/>
            <person name="Morin E."/>
            <person name="Chen J."/>
            <person name="Kohler A."/>
            <person name="Krizsan K."/>
            <person name="Balestrini R."/>
            <person name="Da Silva C."/>
            <person name="Montanini B."/>
            <person name="Hainaut M."/>
            <person name="Levati E."/>
            <person name="Barry K.W."/>
            <person name="Belfiori B."/>
            <person name="Cichocki N."/>
            <person name="Clum A."/>
            <person name="Dockter R.B."/>
            <person name="Fauchery L."/>
            <person name="Guy J."/>
            <person name="Iotti M."/>
            <person name="Le Tacon F."/>
            <person name="Lindquist E.A."/>
            <person name="Lipzen A."/>
            <person name="Malagnac F."/>
            <person name="Mello A."/>
            <person name="Molinier V."/>
            <person name="Miyauchi S."/>
            <person name="Poulain J."/>
            <person name="Riccioni C."/>
            <person name="Rubini A."/>
            <person name="Sitrit Y."/>
            <person name="Splivallo R."/>
            <person name="Traeger S."/>
            <person name="Wang M."/>
            <person name="Zifcakova L."/>
            <person name="Wipf D."/>
            <person name="Zambonelli A."/>
            <person name="Paolocci F."/>
            <person name="Nowrousian M."/>
            <person name="Ottonello S."/>
            <person name="Baldrian P."/>
            <person name="Spatafora J.W."/>
            <person name="Henrissat B."/>
            <person name="Nagy L.G."/>
            <person name="Aury J.M."/>
            <person name="Wincker P."/>
            <person name="Grigoriev I.V."/>
            <person name="Bonfante P."/>
            <person name="Martin F.M."/>
        </authorList>
    </citation>
    <scope>NUCLEOTIDE SEQUENCE [LARGE SCALE GENOMIC DNA]</scope>
    <source>
        <strain evidence="1 2">RN42</strain>
    </source>
</reference>
<keyword evidence="2" id="KW-1185">Reference proteome</keyword>
<dbReference type="AlphaFoldDB" id="A0A3N4HFQ8"/>
<evidence type="ECO:0008006" key="3">
    <source>
        <dbReference type="Google" id="ProtNLM"/>
    </source>
</evidence>
<gene>
    <name evidence="1" type="ORF">BJ508DRAFT_314230</name>
</gene>
<accession>A0A3N4HFQ8</accession>
<name>A0A3N4HFQ8_ASCIM</name>
<dbReference type="Proteomes" id="UP000275078">
    <property type="component" value="Unassembled WGS sequence"/>
</dbReference>
<protein>
    <recommendedName>
        <fullName evidence="3">OTU domain-containing protein</fullName>
    </recommendedName>
</protein>
<dbReference type="EMBL" id="ML119838">
    <property type="protein sequence ID" value="RPA72963.1"/>
    <property type="molecule type" value="Genomic_DNA"/>
</dbReference>
<evidence type="ECO:0000313" key="2">
    <source>
        <dbReference type="Proteomes" id="UP000275078"/>
    </source>
</evidence>
<proteinExistence type="predicted"/>
<evidence type="ECO:0000313" key="1">
    <source>
        <dbReference type="EMBL" id="RPA72963.1"/>
    </source>
</evidence>
<organism evidence="1 2">
    <name type="scientific">Ascobolus immersus RN42</name>
    <dbReference type="NCBI Taxonomy" id="1160509"/>
    <lineage>
        <taxon>Eukaryota</taxon>
        <taxon>Fungi</taxon>
        <taxon>Dikarya</taxon>
        <taxon>Ascomycota</taxon>
        <taxon>Pezizomycotina</taxon>
        <taxon>Pezizomycetes</taxon>
        <taxon>Pezizales</taxon>
        <taxon>Ascobolaceae</taxon>
        <taxon>Ascobolus</taxon>
    </lineage>
</organism>